<evidence type="ECO:0000313" key="4">
    <source>
        <dbReference type="Proteomes" id="UP000014760"/>
    </source>
</evidence>
<proteinExistence type="predicted"/>
<dbReference type="InterPro" id="IPR000219">
    <property type="entry name" value="DH_dom"/>
</dbReference>
<dbReference type="SUPFAM" id="SSF48065">
    <property type="entry name" value="DBL homology domain (DH-domain)"/>
    <property type="match status" value="1"/>
</dbReference>
<dbReference type="Gene3D" id="1.20.900.10">
    <property type="entry name" value="Dbl homology (DH) domain"/>
    <property type="match status" value="1"/>
</dbReference>
<dbReference type="SMART" id="SM00325">
    <property type="entry name" value="RhoGEF"/>
    <property type="match status" value="1"/>
</dbReference>
<dbReference type="OrthoDB" id="660555at2759"/>
<dbReference type="InterPro" id="IPR051092">
    <property type="entry name" value="FYVE_RhoGEF_PH"/>
</dbReference>
<dbReference type="EMBL" id="KB292365">
    <property type="protein sequence ID" value="ELU17722.1"/>
    <property type="molecule type" value="Genomic_DNA"/>
</dbReference>
<dbReference type="GO" id="GO:0046847">
    <property type="term" value="P:filopodium assembly"/>
    <property type="evidence" value="ECO:0007669"/>
    <property type="project" value="TreeGrafter"/>
</dbReference>
<dbReference type="Proteomes" id="UP000014760">
    <property type="component" value="Unassembled WGS sequence"/>
</dbReference>
<dbReference type="PANTHER" id="PTHR12673:SF241">
    <property type="entry name" value="DH DOMAIN-CONTAINING PROTEIN"/>
    <property type="match status" value="1"/>
</dbReference>
<evidence type="ECO:0000313" key="2">
    <source>
        <dbReference type="EMBL" id="ELU17722.1"/>
    </source>
</evidence>
<name>R7VGP5_CAPTE</name>
<dbReference type="HOGENOM" id="CLU_809508_0_0_1"/>
<sequence>MDIQVEAENDAPGAESLITTKSTRVSIRRRPTRVLKEIPQQTDIQGVSTNSANSDSANRQTVGFKSINQETTRFVSTKQVGSSFASFMGVVGKHALNGAITVMQKTLQSVPEFRDEWDDDEDDDELIDQWHDAQYDDDDDDDDTEFQDALEQALPRDRIHNICHELMTTEEAYVKRLSILVMAKSRVAKMLGDDVAKSLFRDIEVLHQFHGEYLLPQLQDRLKNWEKFKVIGDIMKKFTPFLKLYTEYVKNFEKAASLVDTWEEKSSKFASFLKEIQDIIPWTSMHLEGYNLQLVDTGKTVVIRLIGMGKSYQLKAESKDNINRWYVMMAGEEVTSEEDSGTS</sequence>
<dbReference type="GO" id="GO:0005085">
    <property type="term" value="F:guanyl-nucleotide exchange factor activity"/>
    <property type="evidence" value="ECO:0007669"/>
    <property type="project" value="InterPro"/>
</dbReference>
<dbReference type="PROSITE" id="PS50010">
    <property type="entry name" value="DH_2"/>
    <property type="match status" value="1"/>
</dbReference>
<dbReference type="GO" id="GO:0005737">
    <property type="term" value="C:cytoplasm"/>
    <property type="evidence" value="ECO:0007669"/>
    <property type="project" value="TreeGrafter"/>
</dbReference>
<dbReference type="EnsemblMetazoa" id="CapteT217865">
    <property type="protein sequence ID" value="CapteP217865"/>
    <property type="gene ID" value="CapteG217865"/>
</dbReference>
<protein>
    <recommendedName>
        <fullName evidence="1">DH domain-containing protein</fullName>
    </recommendedName>
</protein>
<reference evidence="3" key="3">
    <citation type="submission" date="2015-06" db="UniProtKB">
        <authorList>
            <consortium name="EnsemblMetazoa"/>
        </authorList>
    </citation>
    <scope>IDENTIFICATION</scope>
</reference>
<evidence type="ECO:0000259" key="1">
    <source>
        <dbReference type="PROSITE" id="PS50010"/>
    </source>
</evidence>
<keyword evidence="4" id="KW-1185">Reference proteome</keyword>
<feature type="domain" description="DH" evidence="1">
    <location>
        <begin position="158"/>
        <end position="277"/>
    </location>
</feature>
<evidence type="ECO:0000313" key="3">
    <source>
        <dbReference type="EnsemblMetazoa" id="CapteP217865"/>
    </source>
</evidence>
<dbReference type="AlphaFoldDB" id="R7VGP5"/>
<dbReference type="Pfam" id="PF00621">
    <property type="entry name" value="RhoGEF"/>
    <property type="match status" value="1"/>
</dbReference>
<dbReference type="EMBL" id="AMQN01003995">
    <property type="status" value="NOT_ANNOTATED_CDS"/>
    <property type="molecule type" value="Genomic_DNA"/>
</dbReference>
<dbReference type="PANTHER" id="PTHR12673">
    <property type="entry name" value="FACIOGENITAL DYSPLASIA PROTEIN"/>
    <property type="match status" value="1"/>
</dbReference>
<organism evidence="2">
    <name type="scientific">Capitella teleta</name>
    <name type="common">Polychaete worm</name>
    <dbReference type="NCBI Taxonomy" id="283909"/>
    <lineage>
        <taxon>Eukaryota</taxon>
        <taxon>Metazoa</taxon>
        <taxon>Spiralia</taxon>
        <taxon>Lophotrochozoa</taxon>
        <taxon>Annelida</taxon>
        <taxon>Polychaeta</taxon>
        <taxon>Sedentaria</taxon>
        <taxon>Scolecida</taxon>
        <taxon>Capitellidae</taxon>
        <taxon>Capitella</taxon>
    </lineage>
</organism>
<dbReference type="GO" id="GO:0007010">
    <property type="term" value="P:cytoskeleton organization"/>
    <property type="evidence" value="ECO:0007669"/>
    <property type="project" value="TreeGrafter"/>
</dbReference>
<dbReference type="InterPro" id="IPR035899">
    <property type="entry name" value="DBL_dom_sf"/>
</dbReference>
<reference evidence="2 4" key="2">
    <citation type="journal article" date="2013" name="Nature">
        <title>Insights into bilaterian evolution from three spiralian genomes.</title>
        <authorList>
            <person name="Simakov O."/>
            <person name="Marletaz F."/>
            <person name="Cho S.J."/>
            <person name="Edsinger-Gonzales E."/>
            <person name="Havlak P."/>
            <person name="Hellsten U."/>
            <person name="Kuo D.H."/>
            <person name="Larsson T."/>
            <person name="Lv J."/>
            <person name="Arendt D."/>
            <person name="Savage R."/>
            <person name="Osoegawa K."/>
            <person name="de Jong P."/>
            <person name="Grimwood J."/>
            <person name="Chapman J.A."/>
            <person name="Shapiro H."/>
            <person name="Aerts A."/>
            <person name="Otillar R.P."/>
            <person name="Terry A.Y."/>
            <person name="Boore J.L."/>
            <person name="Grigoriev I.V."/>
            <person name="Lindberg D.R."/>
            <person name="Seaver E.C."/>
            <person name="Weisblat D.A."/>
            <person name="Putnam N.H."/>
            <person name="Rokhsar D.S."/>
        </authorList>
    </citation>
    <scope>NUCLEOTIDE SEQUENCE</scope>
    <source>
        <strain evidence="2 4">I ESC-2004</strain>
    </source>
</reference>
<gene>
    <name evidence="2" type="ORF">CAPTEDRAFT_217865</name>
</gene>
<dbReference type="EMBL" id="AMQN01003994">
    <property type="status" value="NOT_ANNOTATED_CDS"/>
    <property type="molecule type" value="Genomic_DNA"/>
</dbReference>
<accession>R7VGP5</accession>
<reference evidence="4" key="1">
    <citation type="submission" date="2012-12" db="EMBL/GenBank/DDBJ databases">
        <authorList>
            <person name="Hellsten U."/>
            <person name="Grimwood J."/>
            <person name="Chapman J.A."/>
            <person name="Shapiro H."/>
            <person name="Aerts A."/>
            <person name="Otillar R.P."/>
            <person name="Terry A.Y."/>
            <person name="Boore J.L."/>
            <person name="Simakov O."/>
            <person name="Marletaz F."/>
            <person name="Cho S.-J."/>
            <person name="Edsinger-Gonzales E."/>
            <person name="Havlak P."/>
            <person name="Kuo D.-H."/>
            <person name="Larsson T."/>
            <person name="Lv J."/>
            <person name="Arendt D."/>
            <person name="Savage R."/>
            <person name="Osoegawa K."/>
            <person name="de Jong P."/>
            <person name="Lindberg D.R."/>
            <person name="Seaver E.C."/>
            <person name="Weisblat D.A."/>
            <person name="Putnam N.H."/>
            <person name="Grigoriev I.V."/>
            <person name="Rokhsar D.S."/>
        </authorList>
    </citation>
    <scope>NUCLEOTIDE SEQUENCE</scope>
    <source>
        <strain evidence="4">I ESC-2004</strain>
    </source>
</reference>
<dbReference type="STRING" id="283909.R7VGP5"/>
<dbReference type="EMBL" id="AMQN01003996">
    <property type="status" value="NOT_ANNOTATED_CDS"/>
    <property type="molecule type" value="Genomic_DNA"/>
</dbReference>